<dbReference type="GO" id="GO:0005737">
    <property type="term" value="C:cytoplasm"/>
    <property type="evidence" value="ECO:0007669"/>
    <property type="project" value="InterPro"/>
</dbReference>
<evidence type="ECO:0000256" key="2">
    <source>
        <dbReference type="ARBA" id="ARBA00004725"/>
    </source>
</evidence>
<evidence type="ECO:0000256" key="6">
    <source>
        <dbReference type="ARBA" id="ARBA00023002"/>
    </source>
</evidence>
<gene>
    <name evidence="8" type="ORF">UFOPK3708_01763</name>
</gene>
<dbReference type="InterPro" id="IPR005720">
    <property type="entry name" value="Dihydroorotate_DH_cat"/>
</dbReference>
<reference evidence="8" key="1">
    <citation type="submission" date="2020-05" db="EMBL/GenBank/DDBJ databases">
        <authorList>
            <person name="Chiriac C."/>
            <person name="Salcher M."/>
            <person name="Ghai R."/>
            <person name="Kavagutti S V."/>
        </authorList>
    </citation>
    <scope>NUCLEOTIDE SEQUENCE</scope>
</reference>
<organism evidence="8">
    <name type="scientific">freshwater metagenome</name>
    <dbReference type="NCBI Taxonomy" id="449393"/>
    <lineage>
        <taxon>unclassified sequences</taxon>
        <taxon>metagenomes</taxon>
        <taxon>ecological metagenomes</taxon>
    </lineage>
</organism>
<keyword evidence="5" id="KW-0665">Pyrimidine biosynthesis</keyword>
<sequence>MAVRAVHDVYAAHPEIPIVGVGGVARGVDAIELMMAGASAIQVGTASFADPRSVARVQDEIEDWCSAHGVRSVSELIGVVHAR</sequence>
<proteinExistence type="predicted"/>
<keyword evidence="3" id="KW-0285">Flavoprotein</keyword>
<dbReference type="GO" id="GO:0006207">
    <property type="term" value="P:'de novo' pyrimidine nucleobase biosynthetic process"/>
    <property type="evidence" value="ECO:0007669"/>
    <property type="project" value="TreeGrafter"/>
</dbReference>
<name>A0A6J7JT67_9ZZZZ</name>
<dbReference type="GO" id="GO:0004152">
    <property type="term" value="F:dihydroorotate dehydrogenase activity"/>
    <property type="evidence" value="ECO:0007669"/>
    <property type="project" value="TreeGrafter"/>
</dbReference>
<dbReference type="PANTHER" id="PTHR48109:SF1">
    <property type="entry name" value="DIHYDROOROTATE DEHYDROGENASE (FUMARATE)"/>
    <property type="match status" value="1"/>
</dbReference>
<evidence type="ECO:0000256" key="1">
    <source>
        <dbReference type="ARBA" id="ARBA00001917"/>
    </source>
</evidence>
<evidence type="ECO:0000256" key="3">
    <source>
        <dbReference type="ARBA" id="ARBA00022630"/>
    </source>
</evidence>
<feature type="domain" description="Dihydroorotate dehydrogenase catalytic" evidence="7">
    <location>
        <begin position="2"/>
        <end position="63"/>
    </location>
</feature>
<dbReference type="EMBL" id="CAFBNA010000160">
    <property type="protein sequence ID" value="CAB4946820.1"/>
    <property type="molecule type" value="Genomic_DNA"/>
</dbReference>
<dbReference type="AlphaFoldDB" id="A0A6J7JT67"/>
<comment type="pathway">
    <text evidence="2">Pyrimidine metabolism; UMP biosynthesis via de novo pathway.</text>
</comment>
<dbReference type="Gene3D" id="3.20.20.70">
    <property type="entry name" value="Aldolase class I"/>
    <property type="match status" value="1"/>
</dbReference>
<accession>A0A6J7JT67</accession>
<dbReference type="Pfam" id="PF01180">
    <property type="entry name" value="DHO_dh"/>
    <property type="match status" value="1"/>
</dbReference>
<dbReference type="InterPro" id="IPR050074">
    <property type="entry name" value="DHO_dehydrogenase"/>
</dbReference>
<dbReference type="PANTHER" id="PTHR48109">
    <property type="entry name" value="DIHYDROOROTATE DEHYDROGENASE (QUINONE), MITOCHONDRIAL-RELATED"/>
    <property type="match status" value="1"/>
</dbReference>
<dbReference type="InterPro" id="IPR013785">
    <property type="entry name" value="Aldolase_TIM"/>
</dbReference>
<keyword evidence="6" id="KW-0560">Oxidoreductase</keyword>
<keyword evidence="4" id="KW-0288">FMN</keyword>
<evidence type="ECO:0000256" key="4">
    <source>
        <dbReference type="ARBA" id="ARBA00022643"/>
    </source>
</evidence>
<evidence type="ECO:0000313" key="8">
    <source>
        <dbReference type="EMBL" id="CAB4946820.1"/>
    </source>
</evidence>
<dbReference type="SUPFAM" id="SSF51395">
    <property type="entry name" value="FMN-linked oxidoreductases"/>
    <property type="match status" value="1"/>
</dbReference>
<evidence type="ECO:0000256" key="5">
    <source>
        <dbReference type="ARBA" id="ARBA00022975"/>
    </source>
</evidence>
<comment type="cofactor">
    <cofactor evidence="1">
        <name>FMN</name>
        <dbReference type="ChEBI" id="CHEBI:58210"/>
    </cofactor>
</comment>
<evidence type="ECO:0000259" key="7">
    <source>
        <dbReference type="Pfam" id="PF01180"/>
    </source>
</evidence>
<protein>
    <submittedName>
        <fullName evidence="8">Unannotated protein</fullName>
    </submittedName>
</protein>
<dbReference type="GO" id="GO:0006221">
    <property type="term" value="P:pyrimidine nucleotide biosynthetic process"/>
    <property type="evidence" value="ECO:0007669"/>
    <property type="project" value="UniProtKB-KW"/>
</dbReference>